<reference evidence="1" key="2">
    <citation type="submission" date="2025-09" db="UniProtKB">
        <authorList>
            <consortium name="Ensembl"/>
        </authorList>
    </citation>
    <scope>IDENTIFICATION</scope>
</reference>
<name>A0A2K5IX94_COLAP</name>
<dbReference type="Proteomes" id="UP000233080">
    <property type="component" value="Unassembled WGS sequence"/>
</dbReference>
<proteinExistence type="predicted"/>
<keyword evidence="2" id="KW-1185">Reference proteome</keyword>
<organism evidence="1 2">
    <name type="scientific">Colobus angolensis palliatus</name>
    <name type="common">Peters' Angolan colobus</name>
    <dbReference type="NCBI Taxonomy" id="336983"/>
    <lineage>
        <taxon>Eukaryota</taxon>
        <taxon>Metazoa</taxon>
        <taxon>Chordata</taxon>
        <taxon>Craniata</taxon>
        <taxon>Vertebrata</taxon>
        <taxon>Euteleostomi</taxon>
        <taxon>Mammalia</taxon>
        <taxon>Eutheria</taxon>
        <taxon>Euarchontoglires</taxon>
        <taxon>Primates</taxon>
        <taxon>Haplorrhini</taxon>
        <taxon>Catarrhini</taxon>
        <taxon>Cercopithecidae</taxon>
        <taxon>Colobinae</taxon>
        <taxon>Colobus</taxon>
    </lineage>
</organism>
<evidence type="ECO:0000313" key="1">
    <source>
        <dbReference type="Ensembl" id="ENSCANP00000021334.1"/>
    </source>
</evidence>
<dbReference type="AlphaFoldDB" id="A0A2K5IX94"/>
<dbReference type="OMA" id="MGFRFRW"/>
<protein>
    <submittedName>
        <fullName evidence="1">Uncharacterized protein</fullName>
    </submittedName>
</protein>
<evidence type="ECO:0000313" key="2">
    <source>
        <dbReference type="Proteomes" id="UP000233080"/>
    </source>
</evidence>
<sequence length="120" mass="13093">MGFRFRWDKLVDLCVPQVPLHKMKSQLKKIGDSPNYPVCSTLNSKIKDGNFHSRVNFFLERLLHSPWASFGSEGPVSPDAVGLGAGCAKCKAASFCAFPKLLNAAGTTQGLRWVLGLSLI</sequence>
<reference evidence="1" key="1">
    <citation type="submission" date="2025-08" db="UniProtKB">
        <authorList>
            <consortium name="Ensembl"/>
        </authorList>
    </citation>
    <scope>IDENTIFICATION</scope>
</reference>
<accession>A0A2K5IX94</accession>
<dbReference type="Ensembl" id="ENSCANT00000044309.1">
    <property type="protein sequence ID" value="ENSCANP00000021334.1"/>
    <property type="gene ID" value="ENSCANG00000034107.1"/>
</dbReference>